<dbReference type="EC" id="2.5.1.19" evidence="3"/>
<dbReference type="InterPro" id="IPR001986">
    <property type="entry name" value="Enolpyruvate_Tfrase_dom"/>
</dbReference>
<organism evidence="3 4">
    <name type="scientific">Eiseniibacteriota bacterium</name>
    <dbReference type="NCBI Taxonomy" id="2212470"/>
    <lineage>
        <taxon>Bacteria</taxon>
        <taxon>Candidatus Eiseniibacteriota</taxon>
    </lineage>
</organism>
<accession>A0A538U2W8</accession>
<sequence length="131" mass="13637">PRLPTLIDEVPALAMAAARARGISRICGAAELRVKETDRLASLAANLRRVGVEVEESPDGLAIRGGSVRGGEVDAGGDHRIAMAFAVLGVAAESPITIRGAREIVTSYPGFVAALRELGAQVEVPEDALLR</sequence>
<evidence type="ECO:0000259" key="2">
    <source>
        <dbReference type="Pfam" id="PF00275"/>
    </source>
</evidence>
<dbReference type="PANTHER" id="PTHR21090:SF5">
    <property type="entry name" value="PENTAFUNCTIONAL AROM POLYPEPTIDE"/>
    <property type="match status" value="1"/>
</dbReference>
<evidence type="ECO:0000313" key="3">
    <source>
        <dbReference type="EMBL" id="TMQ70237.1"/>
    </source>
</evidence>
<feature type="non-terminal residue" evidence="3">
    <location>
        <position position="1"/>
    </location>
</feature>
<dbReference type="InterPro" id="IPR023193">
    <property type="entry name" value="EPSP_synthase_CS"/>
</dbReference>
<dbReference type="Pfam" id="PF00275">
    <property type="entry name" value="EPSP_synthase"/>
    <property type="match status" value="1"/>
</dbReference>
<reference evidence="3 4" key="1">
    <citation type="journal article" date="2019" name="Nat. Microbiol.">
        <title>Mediterranean grassland soil C-N compound turnover is dependent on rainfall and depth, and is mediated by genomically divergent microorganisms.</title>
        <authorList>
            <person name="Diamond S."/>
            <person name="Andeer P.F."/>
            <person name="Li Z."/>
            <person name="Crits-Christoph A."/>
            <person name="Burstein D."/>
            <person name="Anantharaman K."/>
            <person name="Lane K.R."/>
            <person name="Thomas B.C."/>
            <person name="Pan C."/>
            <person name="Northen T.R."/>
            <person name="Banfield J.F."/>
        </authorList>
    </citation>
    <scope>NUCLEOTIDE SEQUENCE [LARGE SCALE GENOMIC DNA]</scope>
    <source>
        <strain evidence="3">WS_10</strain>
    </source>
</reference>
<dbReference type="SUPFAM" id="SSF55205">
    <property type="entry name" value="EPT/RTPC-like"/>
    <property type="match status" value="1"/>
</dbReference>
<comment type="caution">
    <text evidence="3">The sequence shown here is derived from an EMBL/GenBank/DDBJ whole genome shotgun (WGS) entry which is preliminary data.</text>
</comment>
<proteinExistence type="predicted"/>
<dbReference type="Gene3D" id="3.65.10.10">
    <property type="entry name" value="Enolpyruvate transferase domain"/>
    <property type="match status" value="1"/>
</dbReference>
<keyword evidence="1 3" id="KW-0808">Transferase</keyword>
<dbReference type="AlphaFoldDB" id="A0A538U2W8"/>
<dbReference type="InterPro" id="IPR036968">
    <property type="entry name" value="Enolpyruvate_Tfrase_sf"/>
</dbReference>
<protein>
    <submittedName>
        <fullName evidence="3">3-phosphoshikimate 1-carboxyvinyltransferase</fullName>
        <ecNumber evidence="3">2.5.1.19</ecNumber>
    </submittedName>
</protein>
<dbReference type="GO" id="GO:0003866">
    <property type="term" value="F:3-phosphoshikimate 1-carboxyvinyltransferase activity"/>
    <property type="evidence" value="ECO:0007669"/>
    <property type="project" value="UniProtKB-EC"/>
</dbReference>
<evidence type="ECO:0000313" key="4">
    <source>
        <dbReference type="Proteomes" id="UP000319836"/>
    </source>
</evidence>
<dbReference type="GO" id="GO:0009423">
    <property type="term" value="P:chorismate biosynthetic process"/>
    <property type="evidence" value="ECO:0007669"/>
    <property type="project" value="TreeGrafter"/>
</dbReference>
<evidence type="ECO:0000256" key="1">
    <source>
        <dbReference type="ARBA" id="ARBA00022679"/>
    </source>
</evidence>
<gene>
    <name evidence="3" type="ORF">E6K80_09145</name>
</gene>
<dbReference type="Proteomes" id="UP000319836">
    <property type="component" value="Unassembled WGS sequence"/>
</dbReference>
<dbReference type="PANTHER" id="PTHR21090">
    <property type="entry name" value="AROM/DEHYDROQUINATE SYNTHASE"/>
    <property type="match status" value="1"/>
</dbReference>
<dbReference type="EMBL" id="VBPA01000224">
    <property type="protein sequence ID" value="TMQ70237.1"/>
    <property type="molecule type" value="Genomic_DNA"/>
</dbReference>
<name>A0A538U2W8_UNCEI</name>
<dbReference type="InterPro" id="IPR013792">
    <property type="entry name" value="RNA3'P_cycl/enolpyr_Trfase_a/b"/>
</dbReference>
<dbReference type="PROSITE" id="PS00885">
    <property type="entry name" value="EPSP_SYNTHASE_2"/>
    <property type="match status" value="1"/>
</dbReference>
<feature type="domain" description="Enolpyruvate transferase" evidence="2">
    <location>
        <begin position="3"/>
        <end position="114"/>
    </location>
</feature>